<evidence type="ECO:0000313" key="3">
    <source>
        <dbReference type="EMBL" id="KAF2663457.1"/>
    </source>
</evidence>
<reference evidence="3" key="1">
    <citation type="journal article" date="2020" name="Stud. Mycol.">
        <title>101 Dothideomycetes genomes: a test case for predicting lifestyles and emergence of pathogens.</title>
        <authorList>
            <person name="Haridas S."/>
            <person name="Albert R."/>
            <person name="Binder M."/>
            <person name="Bloem J."/>
            <person name="Labutti K."/>
            <person name="Salamov A."/>
            <person name="Andreopoulos B."/>
            <person name="Baker S."/>
            <person name="Barry K."/>
            <person name="Bills G."/>
            <person name="Bluhm B."/>
            <person name="Cannon C."/>
            <person name="Castanera R."/>
            <person name="Culley D."/>
            <person name="Daum C."/>
            <person name="Ezra D."/>
            <person name="Gonzalez J."/>
            <person name="Henrissat B."/>
            <person name="Kuo A."/>
            <person name="Liang C."/>
            <person name="Lipzen A."/>
            <person name="Lutzoni F."/>
            <person name="Magnuson J."/>
            <person name="Mondo S."/>
            <person name="Nolan M."/>
            <person name="Ohm R."/>
            <person name="Pangilinan J."/>
            <person name="Park H.-J."/>
            <person name="Ramirez L."/>
            <person name="Alfaro M."/>
            <person name="Sun H."/>
            <person name="Tritt A."/>
            <person name="Yoshinaga Y."/>
            <person name="Zwiers L.-H."/>
            <person name="Turgeon B."/>
            <person name="Goodwin S."/>
            <person name="Spatafora J."/>
            <person name="Crous P."/>
            <person name="Grigoriev I."/>
        </authorList>
    </citation>
    <scope>NUCLEOTIDE SEQUENCE</scope>
    <source>
        <strain evidence="3">CBS 115976</strain>
    </source>
</reference>
<dbReference type="InterPro" id="IPR036047">
    <property type="entry name" value="F-box-like_dom_sf"/>
</dbReference>
<organism evidence="3 4">
    <name type="scientific">Microthyrium microscopicum</name>
    <dbReference type="NCBI Taxonomy" id="703497"/>
    <lineage>
        <taxon>Eukaryota</taxon>
        <taxon>Fungi</taxon>
        <taxon>Dikarya</taxon>
        <taxon>Ascomycota</taxon>
        <taxon>Pezizomycotina</taxon>
        <taxon>Dothideomycetes</taxon>
        <taxon>Dothideomycetes incertae sedis</taxon>
        <taxon>Microthyriales</taxon>
        <taxon>Microthyriaceae</taxon>
        <taxon>Microthyrium</taxon>
    </lineage>
</organism>
<feature type="coiled-coil region" evidence="1">
    <location>
        <begin position="199"/>
        <end position="226"/>
    </location>
</feature>
<proteinExistence type="predicted"/>
<evidence type="ECO:0000259" key="2">
    <source>
        <dbReference type="PROSITE" id="PS50181"/>
    </source>
</evidence>
<evidence type="ECO:0000313" key="4">
    <source>
        <dbReference type="Proteomes" id="UP000799302"/>
    </source>
</evidence>
<protein>
    <recommendedName>
        <fullName evidence="2">F-box domain-containing protein</fullName>
    </recommendedName>
</protein>
<keyword evidence="4" id="KW-1185">Reference proteome</keyword>
<sequence>MPTSGPSVDFRIGRLKNYLASIRKRPKNSPKAIMTKPFAFSALPAELQLEVISYLTFKDTVNLRMTGRKYRYFIPAPSHEQLLAAENSEWAIKKNLFTCCHCLQLRPSTKFADKMISGKRARGYKGAPIRFCIECGLTVPWKTSGARGYSRGNKIRILGKPYQVCKNCGLFKPFPVGYRPNLETWNWCPHGYEPNRKKVEGKYEDLAEWREEYRKAAKERDDHTDDFQLVWLTGDIQVAITKSRPGLEYHGLPPSCL</sequence>
<evidence type="ECO:0000256" key="1">
    <source>
        <dbReference type="SAM" id="Coils"/>
    </source>
</evidence>
<name>A0A6A6TWD2_9PEZI</name>
<dbReference type="Proteomes" id="UP000799302">
    <property type="component" value="Unassembled WGS sequence"/>
</dbReference>
<dbReference type="PROSITE" id="PS50181">
    <property type="entry name" value="FBOX"/>
    <property type="match status" value="1"/>
</dbReference>
<keyword evidence="1" id="KW-0175">Coiled coil</keyword>
<dbReference type="AlphaFoldDB" id="A0A6A6TWD2"/>
<gene>
    <name evidence="3" type="ORF">BT63DRAFT_430303</name>
</gene>
<dbReference type="InterPro" id="IPR001810">
    <property type="entry name" value="F-box_dom"/>
</dbReference>
<dbReference type="EMBL" id="MU004245">
    <property type="protein sequence ID" value="KAF2663457.1"/>
    <property type="molecule type" value="Genomic_DNA"/>
</dbReference>
<feature type="domain" description="F-box" evidence="2">
    <location>
        <begin position="37"/>
        <end position="74"/>
    </location>
</feature>
<dbReference type="SUPFAM" id="SSF81383">
    <property type="entry name" value="F-box domain"/>
    <property type="match status" value="1"/>
</dbReference>
<accession>A0A6A6TWD2</accession>
<dbReference type="OrthoDB" id="5281164at2759"/>